<sequence>MPIKRNFKQTPSNITGPSINIKKRRHGEEEMYYIPVRGRENFDILMKIKDSLELVEFVPQQLVDSYRQQQQQLLQRQSHVASPSPYGTLNNMNKIHGPISKLPSVNQFVTQQTQQSAGPSASMSHMGTNMLGGHHMQSNGDVNGAHASQSIVSTSHCTPPPPYNPDPSLVSFLTSLGCQNCIDYFTSQGLQSVYHLQTLSMEDLGALKIPEQFRLAIWRGLQDMKQGHDYGQQLIRSSSNMATMAIGTGGELQRQRVMEAVHFRVRHTITIPNRSAPTGAEEWADFGFDMPDCRIHKHSIKEEFAEEALTCSQSSSATRGSAAESDTAAQPDRMPEGDSAGESIHGKPSAIGNFFKRLGQIYQSWLDKSTPFSAVRWGVTVFLTAIYMIRVYILQGWYIVTYALGIYHLNLFIAFLSPKVDPSLLDDPDEGPALPTKQNEEFRPFIRRLPEFKFWHSATKGIVIAMICTFFDAFNVPVFWPILVMYFIMLFCITMKRQIKHMIKYRYLPFTHGKRTYREET</sequence>
<gene>
    <name evidence="12" type="ORF">QQF64_031563</name>
</gene>
<evidence type="ECO:0000256" key="4">
    <source>
        <dbReference type="ARBA" id="ARBA00014112"/>
    </source>
</evidence>
<evidence type="ECO:0000313" key="12">
    <source>
        <dbReference type="EMBL" id="KAL1269274.1"/>
    </source>
</evidence>
<evidence type="ECO:0000259" key="11">
    <source>
        <dbReference type="SMART" id="SM00454"/>
    </source>
</evidence>
<feature type="transmembrane region" description="Helical" evidence="10">
    <location>
        <begin position="374"/>
        <end position="393"/>
    </location>
</feature>
<keyword evidence="13" id="KW-1185">Reference proteome</keyword>
<keyword evidence="6 10" id="KW-0812">Transmembrane</keyword>
<feature type="region of interest" description="Disordered" evidence="9">
    <location>
        <begin position="311"/>
        <end position="344"/>
    </location>
</feature>
<feature type="domain" description="SAM" evidence="11">
    <location>
        <begin position="161"/>
        <end position="227"/>
    </location>
</feature>
<dbReference type="PANTHER" id="PTHR10743:SF0">
    <property type="entry name" value="PROTEIN RER1"/>
    <property type="match status" value="1"/>
</dbReference>
<comment type="similarity">
    <text evidence="3">Belongs to the RER1 family.</text>
</comment>
<comment type="function">
    <text evidence="1">Involved in the retrieval of endoplasmic reticulum membrane proteins from the early Golgi compartment.</text>
</comment>
<evidence type="ECO:0000256" key="10">
    <source>
        <dbReference type="SAM" id="Phobius"/>
    </source>
</evidence>
<evidence type="ECO:0000256" key="1">
    <source>
        <dbReference type="ARBA" id="ARBA00003348"/>
    </source>
</evidence>
<reference evidence="12 13" key="1">
    <citation type="submission" date="2023-09" db="EMBL/GenBank/DDBJ databases">
        <authorList>
            <person name="Wang M."/>
        </authorList>
    </citation>
    <scope>NUCLEOTIDE SEQUENCE [LARGE SCALE GENOMIC DNA]</scope>
    <source>
        <strain evidence="12">GT-2023</strain>
        <tissue evidence="12">Liver</tissue>
    </source>
</reference>
<evidence type="ECO:0000256" key="2">
    <source>
        <dbReference type="ARBA" id="ARBA00004141"/>
    </source>
</evidence>
<name>A0ABR3MXA3_9TELE</name>
<dbReference type="Pfam" id="PF03248">
    <property type="entry name" value="Rer1"/>
    <property type="match status" value="1"/>
</dbReference>
<evidence type="ECO:0000313" key="13">
    <source>
        <dbReference type="Proteomes" id="UP001558613"/>
    </source>
</evidence>
<dbReference type="SUPFAM" id="SSF47769">
    <property type="entry name" value="SAM/Pointed domain"/>
    <property type="match status" value="1"/>
</dbReference>
<dbReference type="InterPro" id="IPR010991">
    <property type="entry name" value="p53_tetrameristn"/>
</dbReference>
<feature type="transmembrane region" description="Helical" evidence="10">
    <location>
        <begin position="399"/>
        <end position="416"/>
    </location>
</feature>
<dbReference type="SUPFAM" id="SSF47719">
    <property type="entry name" value="p53 tetramerization domain"/>
    <property type="match status" value="1"/>
</dbReference>
<dbReference type="Pfam" id="PF07710">
    <property type="entry name" value="P53_tetramer"/>
    <property type="match status" value="1"/>
</dbReference>
<dbReference type="InterPro" id="IPR004932">
    <property type="entry name" value="Rer1"/>
</dbReference>
<protein>
    <recommendedName>
        <fullName evidence="4">Protein RER1</fullName>
    </recommendedName>
</protein>
<dbReference type="InterPro" id="IPR036674">
    <property type="entry name" value="p53_tetramer_sf"/>
</dbReference>
<evidence type="ECO:0000256" key="9">
    <source>
        <dbReference type="SAM" id="MobiDB-lite"/>
    </source>
</evidence>
<evidence type="ECO:0000256" key="6">
    <source>
        <dbReference type="ARBA" id="ARBA00022692"/>
    </source>
</evidence>
<evidence type="ECO:0000256" key="3">
    <source>
        <dbReference type="ARBA" id="ARBA00006070"/>
    </source>
</evidence>
<feature type="transmembrane region" description="Helical" evidence="10">
    <location>
        <begin position="478"/>
        <end position="495"/>
    </location>
</feature>
<comment type="caution">
    <text evidence="12">The sequence shown here is derived from an EMBL/GenBank/DDBJ whole genome shotgun (WGS) entry which is preliminary data.</text>
</comment>
<evidence type="ECO:0000256" key="5">
    <source>
        <dbReference type="ARBA" id="ARBA00022553"/>
    </source>
</evidence>
<organism evidence="12 13">
    <name type="scientific">Cirrhinus molitorella</name>
    <name type="common">mud carp</name>
    <dbReference type="NCBI Taxonomy" id="172907"/>
    <lineage>
        <taxon>Eukaryota</taxon>
        <taxon>Metazoa</taxon>
        <taxon>Chordata</taxon>
        <taxon>Craniata</taxon>
        <taxon>Vertebrata</taxon>
        <taxon>Euteleostomi</taxon>
        <taxon>Actinopterygii</taxon>
        <taxon>Neopterygii</taxon>
        <taxon>Teleostei</taxon>
        <taxon>Ostariophysi</taxon>
        <taxon>Cypriniformes</taxon>
        <taxon>Cyprinidae</taxon>
        <taxon>Labeoninae</taxon>
        <taxon>Labeonini</taxon>
        <taxon>Cirrhinus</taxon>
    </lineage>
</organism>
<comment type="subcellular location">
    <subcellularLocation>
        <location evidence="2">Membrane</location>
        <topology evidence="2">Multi-pass membrane protein</topology>
    </subcellularLocation>
</comment>
<dbReference type="Proteomes" id="UP001558613">
    <property type="component" value="Unassembled WGS sequence"/>
</dbReference>
<keyword evidence="5" id="KW-0597">Phosphoprotein</keyword>
<dbReference type="SMART" id="SM00454">
    <property type="entry name" value="SAM"/>
    <property type="match status" value="1"/>
</dbReference>
<evidence type="ECO:0000256" key="8">
    <source>
        <dbReference type="ARBA" id="ARBA00023136"/>
    </source>
</evidence>
<proteinExistence type="inferred from homology"/>
<dbReference type="InterPro" id="IPR013761">
    <property type="entry name" value="SAM/pointed_sf"/>
</dbReference>
<dbReference type="EMBL" id="JAYMGO010000008">
    <property type="protein sequence ID" value="KAL1269274.1"/>
    <property type="molecule type" value="Genomic_DNA"/>
</dbReference>
<keyword evidence="8 10" id="KW-0472">Membrane</keyword>
<accession>A0ABR3MXA3</accession>
<dbReference type="Pfam" id="PF07647">
    <property type="entry name" value="SAM_2"/>
    <property type="match status" value="1"/>
</dbReference>
<evidence type="ECO:0000256" key="7">
    <source>
        <dbReference type="ARBA" id="ARBA00022989"/>
    </source>
</evidence>
<dbReference type="Gene3D" id="4.10.170.10">
    <property type="entry name" value="p53-like tetramerisation domain"/>
    <property type="match status" value="1"/>
</dbReference>
<keyword evidence="7 10" id="KW-1133">Transmembrane helix</keyword>
<dbReference type="PANTHER" id="PTHR10743">
    <property type="entry name" value="PROTEIN RER1"/>
    <property type="match status" value="1"/>
</dbReference>
<dbReference type="InterPro" id="IPR001660">
    <property type="entry name" value="SAM"/>
</dbReference>
<dbReference type="Gene3D" id="1.10.150.50">
    <property type="entry name" value="Transcription Factor, Ets-1"/>
    <property type="match status" value="1"/>
</dbReference>